<keyword evidence="4" id="KW-0238">DNA-binding</keyword>
<accession>A0AAJ6BGQ6</accession>
<dbReference type="GO" id="GO:0006352">
    <property type="term" value="P:DNA-templated transcription initiation"/>
    <property type="evidence" value="ECO:0007669"/>
    <property type="project" value="InterPro"/>
</dbReference>
<dbReference type="PANTHER" id="PTHR43133:SF8">
    <property type="entry name" value="RNA POLYMERASE SIGMA FACTOR HI_1459-RELATED"/>
    <property type="match status" value="1"/>
</dbReference>
<reference evidence="8" key="1">
    <citation type="submission" date="2023-03" db="EMBL/GenBank/DDBJ databases">
        <title>Andean soil-derived lignocellulolytic bacterial consortium as a source of novel taxa and putative plastic-active enzymes.</title>
        <authorList>
            <person name="Diaz-Garcia L."/>
            <person name="Chuvochina M."/>
            <person name="Feuerriegel G."/>
            <person name="Bunk B."/>
            <person name="Sproer C."/>
            <person name="Streit W.R."/>
            <person name="Rodriguez L.M."/>
            <person name="Overmann J."/>
            <person name="Jimenez D.J."/>
        </authorList>
    </citation>
    <scope>NUCLEOTIDE SEQUENCE</scope>
    <source>
        <strain evidence="8">MAG 7</strain>
    </source>
</reference>
<dbReference type="InterPro" id="IPR039425">
    <property type="entry name" value="RNA_pol_sigma-70-like"/>
</dbReference>
<dbReference type="Gene3D" id="1.10.1740.10">
    <property type="match status" value="1"/>
</dbReference>
<dbReference type="InterPro" id="IPR007627">
    <property type="entry name" value="RNA_pol_sigma70_r2"/>
</dbReference>
<dbReference type="GO" id="GO:0016987">
    <property type="term" value="F:sigma factor activity"/>
    <property type="evidence" value="ECO:0007669"/>
    <property type="project" value="UniProtKB-KW"/>
</dbReference>
<sequence length="190" mass="21851">MQLRIRDGDEKAFTELFHTYQPRIYTFIRRISGMETLAQEIVQDTFLKIWLKRDTLGELQNIGGWIHTIASHLAYNALTRENANDRLLNRLQLIAEARSPETFTPTERLLLEKEYADLLSKAVQKLPERQLIAYRLIKEQGLTRTQAAAEMGISPESVKTNLALALQKIRAYCIARLGPLGLLLFLWASR</sequence>
<dbReference type="AlphaFoldDB" id="A0AAJ6BGQ6"/>
<keyword evidence="2" id="KW-0805">Transcription regulation</keyword>
<dbReference type="EMBL" id="CP119311">
    <property type="protein sequence ID" value="WEK34401.1"/>
    <property type="molecule type" value="Genomic_DNA"/>
</dbReference>
<keyword evidence="3" id="KW-0731">Sigma factor</keyword>
<dbReference type="InterPro" id="IPR036388">
    <property type="entry name" value="WH-like_DNA-bd_sf"/>
</dbReference>
<dbReference type="InterPro" id="IPR013325">
    <property type="entry name" value="RNA_pol_sigma_r2"/>
</dbReference>
<dbReference type="InterPro" id="IPR014284">
    <property type="entry name" value="RNA_pol_sigma-70_dom"/>
</dbReference>
<proteinExistence type="inferred from homology"/>
<dbReference type="InterPro" id="IPR013324">
    <property type="entry name" value="RNA_pol_sigma_r3/r4-like"/>
</dbReference>
<evidence type="ECO:0000259" key="7">
    <source>
        <dbReference type="Pfam" id="PF08281"/>
    </source>
</evidence>
<dbReference type="GO" id="GO:0003677">
    <property type="term" value="F:DNA binding"/>
    <property type="evidence" value="ECO:0007669"/>
    <property type="project" value="UniProtKB-KW"/>
</dbReference>
<evidence type="ECO:0000256" key="3">
    <source>
        <dbReference type="ARBA" id="ARBA00023082"/>
    </source>
</evidence>
<name>A0AAJ6BGQ6_9BACT</name>
<keyword evidence="5" id="KW-0804">Transcription</keyword>
<dbReference type="NCBIfam" id="TIGR02937">
    <property type="entry name" value="sigma70-ECF"/>
    <property type="match status" value="1"/>
</dbReference>
<evidence type="ECO:0000256" key="2">
    <source>
        <dbReference type="ARBA" id="ARBA00023015"/>
    </source>
</evidence>
<dbReference type="Gene3D" id="1.10.10.10">
    <property type="entry name" value="Winged helix-like DNA-binding domain superfamily/Winged helix DNA-binding domain"/>
    <property type="match status" value="1"/>
</dbReference>
<evidence type="ECO:0000256" key="1">
    <source>
        <dbReference type="ARBA" id="ARBA00010641"/>
    </source>
</evidence>
<evidence type="ECO:0000256" key="4">
    <source>
        <dbReference type="ARBA" id="ARBA00023125"/>
    </source>
</evidence>
<dbReference type="Pfam" id="PF08281">
    <property type="entry name" value="Sigma70_r4_2"/>
    <property type="match status" value="1"/>
</dbReference>
<feature type="domain" description="RNA polymerase sigma factor 70 region 4 type 2" evidence="7">
    <location>
        <begin position="118"/>
        <end position="169"/>
    </location>
</feature>
<gene>
    <name evidence="8" type="ORF">P0Y53_18090</name>
</gene>
<evidence type="ECO:0000313" key="8">
    <source>
        <dbReference type="EMBL" id="WEK34401.1"/>
    </source>
</evidence>
<evidence type="ECO:0000313" key="9">
    <source>
        <dbReference type="Proteomes" id="UP001220610"/>
    </source>
</evidence>
<dbReference type="PANTHER" id="PTHR43133">
    <property type="entry name" value="RNA POLYMERASE ECF-TYPE SIGMA FACTO"/>
    <property type="match status" value="1"/>
</dbReference>
<dbReference type="SUPFAM" id="SSF88659">
    <property type="entry name" value="Sigma3 and sigma4 domains of RNA polymerase sigma factors"/>
    <property type="match status" value="1"/>
</dbReference>
<feature type="domain" description="RNA polymerase sigma-70 region 2" evidence="6">
    <location>
        <begin position="16"/>
        <end position="82"/>
    </location>
</feature>
<comment type="similarity">
    <text evidence="1">Belongs to the sigma-70 factor family. ECF subfamily.</text>
</comment>
<organism evidence="8 9">
    <name type="scientific">Candidatus Pseudobacter hemicellulosilyticus</name>
    <dbReference type="NCBI Taxonomy" id="3121375"/>
    <lineage>
        <taxon>Bacteria</taxon>
        <taxon>Pseudomonadati</taxon>
        <taxon>Bacteroidota</taxon>
        <taxon>Chitinophagia</taxon>
        <taxon>Chitinophagales</taxon>
        <taxon>Chitinophagaceae</taxon>
        <taxon>Pseudobacter</taxon>
    </lineage>
</organism>
<protein>
    <submittedName>
        <fullName evidence="8">Sigma-70 family RNA polymerase sigma factor</fullName>
    </submittedName>
</protein>
<dbReference type="SUPFAM" id="SSF88946">
    <property type="entry name" value="Sigma2 domain of RNA polymerase sigma factors"/>
    <property type="match status" value="1"/>
</dbReference>
<dbReference type="Pfam" id="PF04542">
    <property type="entry name" value="Sigma70_r2"/>
    <property type="match status" value="1"/>
</dbReference>
<evidence type="ECO:0000259" key="6">
    <source>
        <dbReference type="Pfam" id="PF04542"/>
    </source>
</evidence>
<dbReference type="Proteomes" id="UP001220610">
    <property type="component" value="Chromosome"/>
</dbReference>
<dbReference type="InterPro" id="IPR013249">
    <property type="entry name" value="RNA_pol_sigma70_r4_t2"/>
</dbReference>
<evidence type="ECO:0000256" key="5">
    <source>
        <dbReference type="ARBA" id="ARBA00023163"/>
    </source>
</evidence>